<evidence type="ECO:0000256" key="4">
    <source>
        <dbReference type="SAM" id="MobiDB-lite"/>
    </source>
</evidence>
<evidence type="ECO:0000256" key="2">
    <source>
        <dbReference type="ARBA" id="ARBA00023004"/>
    </source>
</evidence>
<keyword evidence="2 3" id="KW-0408">Iron</keyword>
<comment type="caution">
    <text evidence="7">The sequence shown here is derived from an EMBL/GenBank/DDBJ whole genome shotgun (WGS) entry which is preliminary data.</text>
</comment>
<reference evidence="7 8" key="1">
    <citation type="submission" date="2019-02" db="EMBL/GenBank/DDBJ databases">
        <title>Deep-cultivation of Planctomycetes and their phenomic and genomic characterization uncovers novel biology.</title>
        <authorList>
            <person name="Wiegand S."/>
            <person name="Jogler M."/>
            <person name="Boedeker C."/>
            <person name="Pinto D."/>
            <person name="Vollmers J."/>
            <person name="Rivas-Marin E."/>
            <person name="Kohn T."/>
            <person name="Peeters S.H."/>
            <person name="Heuer A."/>
            <person name="Rast P."/>
            <person name="Oberbeckmann S."/>
            <person name="Bunk B."/>
            <person name="Jeske O."/>
            <person name="Meyerdierks A."/>
            <person name="Storesund J.E."/>
            <person name="Kallscheuer N."/>
            <person name="Luecker S."/>
            <person name="Lage O.M."/>
            <person name="Pohl T."/>
            <person name="Merkel B.J."/>
            <person name="Hornburger P."/>
            <person name="Mueller R.-W."/>
            <person name="Bruemmer F."/>
            <person name="Labrenz M."/>
            <person name="Spormann A.M."/>
            <person name="Op Den Camp H."/>
            <person name="Overmann J."/>
            <person name="Amann R."/>
            <person name="Jetten M.S.M."/>
            <person name="Mascher T."/>
            <person name="Medema M.H."/>
            <person name="Devos D.P."/>
            <person name="Kaster A.-K."/>
            <person name="Ovreas L."/>
            <person name="Rohde M."/>
            <person name="Galperin M.Y."/>
            <person name="Jogler C."/>
        </authorList>
    </citation>
    <scope>NUCLEOTIDE SEQUENCE [LARGE SCALE GENOMIC DNA]</scope>
    <source>
        <strain evidence="7 8">Poly51</strain>
    </source>
</reference>
<feature type="chain" id="PRO_5023102463" evidence="5">
    <location>
        <begin position="24"/>
        <end position="665"/>
    </location>
</feature>
<dbReference type="InterPro" id="IPR009056">
    <property type="entry name" value="Cyt_c-like_dom"/>
</dbReference>
<evidence type="ECO:0000256" key="3">
    <source>
        <dbReference type="PROSITE-ProRule" id="PRU00433"/>
    </source>
</evidence>
<dbReference type="GO" id="GO:0046872">
    <property type="term" value="F:metal ion binding"/>
    <property type="evidence" value="ECO:0007669"/>
    <property type="project" value="UniProtKB-KW"/>
</dbReference>
<sequence precursor="true">MRGLILVGVSVVVALASAGIAVAADGVGLGQRKAILSANAAVQKAGTHFSARDYAAAGDAIGEAMRQIETAGPASSIEVYDLLLPAMKRVGKAHAMLQFEGISLPPFRIPARPVAAAAEPAVAETAVVETEPMMPVVPAGESTRPMTAPETAFSPAPNSTEISFTKTIAPLLSSRCGGCHINGSKGGFSLATFAALMKGPPEGVVIFAGDTVGSRLIETIETGDMPRGGGKVLPAELATLKQWIMTGAKFDGADPTAPISATGAGPTPAMNADAARPEVRRSTGKETVSFAKDIAPILVENCKGCHIDAMQTRGGLNMDNFARLLRGGDSGAVIQPGKGSESLVVKKLRGMEGDRMPAGGRPALPEASIQLISTWIDEGATLDGASENQPLGVMSQLAWAASATDSEMSDRREKLAGDHLKLANASGAPVTEKVTEHFKVIGTASEPTLELVGKLAEAQMKTVGTVVSGKPGEGFYHGRATIFVMPRRYDYSEFAKMVEARGVPRDWSSHWQFDGIDAYVAMVATDRDEEEQIASRLLLPLTGLAVATRGGDVPRWLAEGVATATAARKRGADREERMKMDAEISQAIAAMGNAKKFLDGKMTPEQSDRVGAAIASSLLDRTHRRNFDRCMRLLDEGKSFDQAFQQSFGVTTTAFVEAWIKWVRG</sequence>
<accession>A0A5C6F390</accession>
<protein>
    <submittedName>
        <fullName evidence="7">Planctomycete cytochrome C</fullName>
    </submittedName>
</protein>
<proteinExistence type="predicted"/>
<feature type="domain" description="Cytochrome c" evidence="6">
    <location>
        <begin position="144"/>
        <end position="248"/>
    </location>
</feature>
<feature type="region of interest" description="Disordered" evidence="4">
    <location>
        <begin position="140"/>
        <end position="159"/>
    </location>
</feature>
<dbReference type="Proteomes" id="UP000318288">
    <property type="component" value="Unassembled WGS sequence"/>
</dbReference>
<gene>
    <name evidence="7" type="ORF">Poly51_32350</name>
</gene>
<name>A0A5C6F390_9BACT</name>
<keyword evidence="8" id="KW-1185">Reference proteome</keyword>
<dbReference type="EMBL" id="SJPW01000004">
    <property type="protein sequence ID" value="TWU54516.1"/>
    <property type="molecule type" value="Genomic_DNA"/>
</dbReference>
<dbReference type="PANTHER" id="PTHR35889">
    <property type="entry name" value="CYCLOINULO-OLIGOSACCHARIDE FRUCTANOTRANSFERASE-RELATED"/>
    <property type="match status" value="1"/>
</dbReference>
<evidence type="ECO:0000313" key="8">
    <source>
        <dbReference type="Proteomes" id="UP000318288"/>
    </source>
</evidence>
<dbReference type="RefSeq" id="WP_146458725.1">
    <property type="nucleotide sequence ID" value="NZ_SJPW01000004.1"/>
</dbReference>
<dbReference type="GO" id="GO:0020037">
    <property type="term" value="F:heme binding"/>
    <property type="evidence" value="ECO:0007669"/>
    <property type="project" value="InterPro"/>
</dbReference>
<evidence type="ECO:0000313" key="7">
    <source>
        <dbReference type="EMBL" id="TWU54516.1"/>
    </source>
</evidence>
<dbReference type="GO" id="GO:0009055">
    <property type="term" value="F:electron transfer activity"/>
    <property type="evidence" value="ECO:0007669"/>
    <property type="project" value="InterPro"/>
</dbReference>
<keyword evidence="1 3" id="KW-0479">Metal-binding</keyword>
<feature type="signal peptide" evidence="5">
    <location>
        <begin position="1"/>
        <end position="23"/>
    </location>
</feature>
<keyword evidence="5" id="KW-0732">Signal</keyword>
<keyword evidence="3" id="KW-0349">Heme</keyword>
<evidence type="ECO:0000256" key="1">
    <source>
        <dbReference type="ARBA" id="ARBA00022723"/>
    </source>
</evidence>
<dbReference type="OrthoDB" id="9809746at2"/>
<dbReference type="PANTHER" id="PTHR35889:SF3">
    <property type="entry name" value="F-BOX DOMAIN-CONTAINING PROTEIN"/>
    <property type="match status" value="1"/>
</dbReference>
<evidence type="ECO:0000259" key="6">
    <source>
        <dbReference type="PROSITE" id="PS51007"/>
    </source>
</evidence>
<dbReference type="InterPro" id="IPR011429">
    <property type="entry name" value="Cyt_c_Planctomycete-type"/>
</dbReference>
<dbReference type="PROSITE" id="PS51007">
    <property type="entry name" value="CYTC"/>
    <property type="match status" value="1"/>
</dbReference>
<dbReference type="AlphaFoldDB" id="A0A5C6F390"/>
<organism evidence="7 8">
    <name type="scientific">Rubripirellula tenax</name>
    <dbReference type="NCBI Taxonomy" id="2528015"/>
    <lineage>
        <taxon>Bacteria</taxon>
        <taxon>Pseudomonadati</taxon>
        <taxon>Planctomycetota</taxon>
        <taxon>Planctomycetia</taxon>
        <taxon>Pirellulales</taxon>
        <taxon>Pirellulaceae</taxon>
        <taxon>Rubripirellula</taxon>
    </lineage>
</organism>
<dbReference type="Pfam" id="PF07635">
    <property type="entry name" value="PSCyt1"/>
    <property type="match status" value="1"/>
</dbReference>
<evidence type="ECO:0000256" key="5">
    <source>
        <dbReference type="SAM" id="SignalP"/>
    </source>
</evidence>